<dbReference type="EMBL" id="JBHMBS010000001">
    <property type="protein sequence ID" value="MFB9674585.1"/>
    <property type="molecule type" value="Genomic_DNA"/>
</dbReference>
<dbReference type="InterPro" id="IPR023809">
    <property type="entry name" value="Thiopep_bacteriocin_synth_dom"/>
</dbReference>
<feature type="domain" description="Thiopeptide-type bacteriocin biosynthesis" evidence="2">
    <location>
        <begin position="5"/>
        <end position="370"/>
    </location>
</feature>
<proteinExistence type="predicted"/>
<comment type="caution">
    <text evidence="3">The sequence shown here is derived from an EMBL/GenBank/DDBJ whole genome shotgun (WGS) entry which is preliminary data.</text>
</comment>
<feature type="compositionally biased region" description="Gly residues" evidence="1">
    <location>
        <begin position="305"/>
        <end position="318"/>
    </location>
</feature>
<gene>
    <name evidence="3" type="ORF">ACFFRH_03720</name>
</gene>
<keyword evidence="4" id="KW-1185">Reference proteome</keyword>
<dbReference type="Pfam" id="PF14028">
    <property type="entry name" value="Lant_dehydr_C"/>
    <property type="match status" value="1"/>
</dbReference>
<evidence type="ECO:0000256" key="1">
    <source>
        <dbReference type="SAM" id="MobiDB-lite"/>
    </source>
</evidence>
<reference evidence="3 4" key="1">
    <citation type="submission" date="2024-09" db="EMBL/GenBank/DDBJ databases">
        <authorList>
            <person name="Sun Q."/>
            <person name="Mori K."/>
        </authorList>
    </citation>
    <scope>NUCLEOTIDE SEQUENCE [LARGE SCALE GENOMIC DNA]</scope>
    <source>
        <strain evidence="3 4">JCM 3028</strain>
    </source>
</reference>
<feature type="region of interest" description="Disordered" evidence="1">
    <location>
        <begin position="183"/>
        <end position="269"/>
    </location>
</feature>
<organism evidence="3 4">
    <name type="scientific">Streptosporangium vulgare</name>
    <dbReference type="NCBI Taxonomy" id="46190"/>
    <lineage>
        <taxon>Bacteria</taxon>
        <taxon>Bacillati</taxon>
        <taxon>Actinomycetota</taxon>
        <taxon>Actinomycetes</taxon>
        <taxon>Streptosporangiales</taxon>
        <taxon>Streptosporangiaceae</taxon>
        <taxon>Streptosporangium</taxon>
    </lineage>
</organism>
<evidence type="ECO:0000313" key="3">
    <source>
        <dbReference type="EMBL" id="MFB9674585.1"/>
    </source>
</evidence>
<accession>A0ABV5T682</accession>
<sequence>MPDRWISLHAFHRAGTDLLLGTAVDGLVRELDGRLDRFFFLRYWEGGPHLRLRLLPRVPGDAPMIERRATAVLEEHLAAHPTTVPWDRARYALLARELARQEGLAAYDHRLRPDDRVEAIAYRPEYATFGGPEAVTAVERHFTDSSRIALAILRGEPDHRRRLGHALAAMMLTLMAWEPDPRHPGLSPAGERDRWDPAPARSRQMESFARQREALAAQAERCRRVAARATPSGSHSPTTSSDSHSPTGRSAGGTPPGGPPGAGDAHDSLGTWWRSIDTLRRRLVALQRAGHFSPARGQETSRPLGGPGTPAGPRGPGSPGAAEDGTPADGTPADVERHDVLVVLNRCVHLFCNRLGLSIAEEAHLRYLTAVTLDGPARREETS</sequence>
<evidence type="ECO:0000259" key="2">
    <source>
        <dbReference type="Pfam" id="PF14028"/>
    </source>
</evidence>
<dbReference type="RefSeq" id="WP_386154076.1">
    <property type="nucleotide sequence ID" value="NZ_JBHMBS010000001.1"/>
</dbReference>
<evidence type="ECO:0000313" key="4">
    <source>
        <dbReference type="Proteomes" id="UP001589610"/>
    </source>
</evidence>
<feature type="compositionally biased region" description="Low complexity" evidence="1">
    <location>
        <begin position="230"/>
        <end position="249"/>
    </location>
</feature>
<dbReference type="Proteomes" id="UP001589610">
    <property type="component" value="Unassembled WGS sequence"/>
</dbReference>
<protein>
    <submittedName>
        <fullName evidence="3">Lantibiotic dehydratase C-terminal domain-containing protein</fullName>
    </submittedName>
</protein>
<feature type="region of interest" description="Disordered" evidence="1">
    <location>
        <begin position="290"/>
        <end position="333"/>
    </location>
</feature>
<name>A0ABV5T682_9ACTN</name>